<dbReference type="InterPro" id="IPR014710">
    <property type="entry name" value="RmlC-like_jellyroll"/>
</dbReference>
<dbReference type="Proteomes" id="UP000579281">
    <property type="component" value="Unassembled WGS sequence"/>
</dbReference>
<dbReference type="InterPro" id="IPR011051">
    <property type="entry name" value="RmlC_Cupin_sf"/>
</dbReference>
<name>A0A841L5C6_9FIRM</name>
<dbReference type="PANTHER" id="PTHR37943:SF1">
    <property type="entry name" value="PROTEIN VES"/>
    <property type="match status" value="1"/>
</dbReference>
<dbReference type="RefSeq" id="WP_184312801.1">
    <property type="nucleotide sequence ID" value="NZ_JACHEN010000036.1"/>
</dbReference>
<gene>
    <name evidence="1" type="ORF">HNQ80_004476</name>
</gene>
<reference evidence="1 2" key="1">
    <citation type="submission" date="2020-08" db="EMBL/GenBank/DDBJ databases">
        <title>Genomic Encyclopedia of Type Strains, Phase IV (KMG-IV): sequencing the most valuable type-strain genomes for metagenomic binning, comparative biology and taxonomic classification.</title>
        <authorList>
            <person name="Goeker M."/>
        </authorList>
    </citation>
    <scope>NUCLEOTIDE SEQUENCE [LARGE SCALE GENOMIC DNA]</scope>
    <source>
        <strain evidence="1 2">DSM 103526</strain>
    </source>
</reference>
<protein>
    <submittedName>
        <fullName evidence="1">Environmental stress-induced protein Ves</fullName>
    </submittedName>
</protein>
<dbReference type="InterPro" id="IPR010282">
    <property type="entry name" value="Uncharacterised_HutD/Ves"/>
</dbReference>
<dbReference type="Gene3D" id="2.60.120.10">
    <property type="entry name" value="Jelly Rolls"/>
    <property type="match status" value="1"/>
</dbReference>
<accession>A0A841L5C6</accession>
<organism evidence="1 2">
    <name type="scientific">Anaerosolibacter carboniphilus</name>
    <dbReference type="NCBI Taxonomy" id="1417629"/>
    <lineage>
        <taxon>Bacteria</taxon>
        <taxon>Bacillati</taxon>
        <taxon>Bacillota</taxon>
        <taxon>Clostridia</taxon>
        <taxon>Peptostreptococcales</taxon>
        <taxon>Thermotaleaceae</taxon>
        <taxon>Anaerosolibacter</taxon>
    </lineage>
</organism>
<sequence length="206" mass="23471">MKYEIEKIAKEEQQTSLWAGGTTTQLAIYPKEALYSERNFLWRLSSARVEVDESIFTSLPGIWRHIMIIEGELKLIHEGHHKIVLNPYEKDSFDGAWTTRSFGKVTDFNLMLAEGCNGELRALHIDGGNYAEVHLSSHIGDSKTTEAFYCTCHPIKIQLSQNETIRLNQGDLLLVHSQPGEEHRIIYLQNSGVERASVIQARIVYK</sequence>
<proteinExistence type="predicted"/>
<dbReference type="EMBL" id="JACHEN010000036">
    <property type="protein sequence ID" value="MBB6218312.1"/>
    <property type="molecule type" value="Genomic_DNA"/>
</dbReference>
<comment type="caution">
    <text evidence="1">The sequence shown here is derived from an EMBL/GenBank/DDBJ whole genome shotgun (WGS) entry which is preliminary data.</text>
</comment>
<dbReference type="PANTHER" id="PTHR37943">
    <property type="entry name" value="PROTEIN VES"/>
    <property type="match status" value="1"/>
</dbReference>
<evidence type="ECO:0000313" key="1">
    <source>
        <dbReference type="EMBL" id="MBB6218312.1"/>
    </source>
</evidence>
<dbReference type="Pfam" id="PF05962">
    <property type="entry name" value="HutD"/>
    <property type="match status" value="1"/>
</dbReference>
<evidence type="ECO:0000313" key="2">
    <source>
        <dbReference type="Proteomes" id="UP000579281"/>
    </source>
</evidence>
<dbReference type="AlphaFoldDB" id="A0A841L5C6"/>
<keyword evidence="2" id="KW-1185">Reference proteome</keyword>
<dbReference type="SUPFAM" id="SSF51182">
    <property type="entry name" value="RmlC-like cupins"/>
    <property type="match status" value="1"/>
</dbReference>